<dbReference type="Proteomes" id="UP000185003">
    <property type="component" value="Unassembled WGS sequence"/>
</dbReference>
<feature type="transmembrane region" description="Helical" evidence="1">
    <location>
        <begin position="129"/>
        <end position="157"/>
    </location>
</feature>
<feature type="transmembrane region" description="Helical" evidence="1">
    <location>
        <begin position="7"/>
        <end position="26"/>
    </location>
</feature>
<reference evidence="2 3" key="1">
    <citation type="submission" date="2016-11" db="EMBL/GenBank/DDBJ databases">
        <authorList>
            <person name="Jaros S."/>
            <person name="Januszkiewicz K."/>
            <person name="Wedrychowicz H."/>
        </authorList>
    </citation>
    <scope>NUCLEOTIDE SEQUENCE [LARGE SCALE GENOMIC DNA]</scope>
    <source>
        <strain evidence="2 3">DSM 24787</strain>
    </source>
</reference>
<keyword evidence="1" id="KW-0472">Membrane</keyword>
<dbReference type="AlphaFoldDB" id="A0A1N6ES35"/>
<keyword evidence="1" id="KW-1133">Transmembrane helix</keyword>
<protein>
    <recommendedName>
        <fullName evidence="4">DUF4199 domain-containing protein</fullName>
    </recommendedName>
</protein>
<dbReference type="OrthoDB" id="678029at2"/>
<keyword evidence="3" id="KW-1185">Reference proteome</keyword>
<evidence type="ECO:0000256" key="1">
    <source>
        <dbReference type="SAM" id="Phobius"/>
    </source>
</evidence>
<dbReference type="InterPro" id="IPR025250">
    <property type="entry name" value="DUF4199"/>
</dbReference>
<feature type="transmembrane region" description="Helical" evidence="1">
    <location>
        <begin position="68"/>
        <end position="94"/>
    </location>
</feature>
<name>A0A1N6ES35_9BACT</name>
<evidence type="ECO:0008006" key="4">
    <source>
        <dbReference type="Google" id="ProtNLM"/>
    </source>
</evidence>
<dbReference type="STRING" id="536979.SAMN04488055_1789"/>
<keyword evidence="1" id="KW-0812">Transmembrane</keyword>
<accession>A0A1N6ES35</accession>
<dbReference type="Pfam" id="PF13858">
    <property type="entry name" value="DUF4199"/>
    <property type="match status" value="1"/>
</dbReference>
<organism evidence="2 3">
    <name type="scientific">Chitinophaga niabensis</name>
    <dbReference type="NCBI Taxonomy" id="536979"/>
    <lineage>
        <taxon>Bacteria</taxon>
        <taxon>Pseudomonadati</taxon>
        <taxon>Bacteroidota</taxon>
        <taxon>Chitinophagia</taxon>
        <taxon>Chitinophagales</taxon>
        <taxon>Chitinophagaceae</taxon>
        <taxon>Chitinophaga</taxon>
    </lineage>
</organism>
<dbReference type="RefSeq" id="WP_074238908.1">
    <property type="nucleotide sequence ID" value="NZ_FSRA01000001.1"/>
</dbReference>
<gene>
    <name evidence="2" type="ORF">SAMN04488055_1789</name>
</gene>
<dbReference type="EMBL" id="FSRA01000001">
    <property type="protein sequence ID" value="SIN85761.1"/>
    <property type="molecule type" value="Genomic_DNA"/>
</dbReference>
<sequence>MENKNHITYGLIGTAICVVLFLSQWFAKVAPDNAAFKWGSVLILGIIIILSCINFSKINGGDVTFGQVFANGFKTTAVITVLFTLVYIIFYLLVPSYKESMIEFSTKQQLDAGATADQVAAGREWMEKYFLVVAVGGIVFLDLLIGVVASLIGAAIVKRKK</sequence>
<feature type="transmembrane region" description="Helical" evidence="1">
    <location>
        <begin position="38"/>
        <end position="56"/>
    </location>
</feature>
<evidence type="ECO:0000313" key="2">
    <source>
        <dbReference type="EMBL" id="SIN85761.1"/>
    </source>
</evidence>
<proteinExistence type="predicted"/>
<evidence type="ECO:0000313" key="3">
    <source>
        <dbReference type="Proteomes" id="UP000185003"/>
    </source>
</evidence>